<accession>A0A2W5TPB2</accession>
<evidence type="ECO:0000259" key="1">
    <source>
        <dbReference type="Pfam" id="PF08818"/>
    </source>
</evidence>
<protein>
    <submittedName>
        <fullName evidence="2">DUF1801 domain-containing protein</fullName>
    </submittedName>
</protein>
<name>A0A2W5TPB2_9BACT</name>
<feature type="domain" description="YdhG-like" evidence="1">
    <location>
        <begin position="16"/>
        <end position="119"/>
    </location>
</feature>
<dbReference type="EMBL" id="QFQP01000007">
    <property type="protein sequence ID" value="PZR14496.1"/>
    <property type="molecule type" value="Genomic_DNA"/>
</dbReference>
<evidence type="ECO:0000313" key="2">
    <source>
        <dbReference type="EMBL" id="PZR14496.1"/>
    </source>
</evidence>
<gene>
    <name evidence="2" type="ORF">DI536_10600</name>
</gene>
<dbReference type="Proteomes" id="UP000249061">
    <property type="component" value="Unassembled WGS sequence"/>
</dbReference>
<sequence>MEVEALLEKRAHPLHEVVEALRKVIRAADERLVEETKWNAPSYRLEEHLLTFQLAKDERVLLIFHRGAKSKAPKTRLAVDDPQALLTWLGNDRATVAFTSLAEVKKQKAAFTELVKAWVAAR</sequence>
<proteinExistence type="predicted"/>
<dbReference type="Pfam" id="PF08818">
    <property type="entry name" value="DUF1801"/>
    <property type="match status" value="1"/>
</dbReference>
<dbReference type="SUPFAM" id="SSF159888">
    <property type="entry name" value="YdhG-like"/>
    <property type="match status" value="1"/>
</dbReference>
<comment type="caution">
    <text evidence="2">The sequence shown here is derived from an EMBL/GenBank/DDBJ whole genome shotgun (WGS) entry which is preliminary data.</text>
</comment>
<organism evidence="2 3">
    <name type="scientific">Archangium gephyra</name>
    <dbReference type="NCBI Taxonomy" id="48"/>
    <lineage>
        <taxon>Bacteria</taxon>
        <taxon>Pseudomonadati</taxon>
        <taxon>Myxococcota</taxon>
        <taxon>Myxococcia</taxon>
        <taxon>Myxococcales</taxon>
        <taxon>Cystobacterineae</taxon>
        <taxon>Archangiaceae</taxon>
        <taxon>Archangium</taxon>
    </lineage>
</organism>
<dbReference type="InterPro" id="IPR014922">
    <property type="entry name" value="YdhG-like"/>
</dbReference>
<reference evidence="2 3" key="1">
    <citation type="submission" date="2017-08" db="EMBL/GenBank/DDBJ databases">
        <title>Infants hospitalized years apart are colonized by the same room-sourced microbial strains.</title>
        <authorList>
            <person name="Brooks B."/>
            <person name="Olm M.R."/>
            <person name="Firek B.A."/>
            <person name="Baker R."/>
            <person name="Thomas B.C."/>
            <person name="Morowitz M.J."/>
            <person name="Banfield J.F."/>
        </authorList>
    </citation>
    <scope>NUCLEOTIDE SEQUENCE [LARGE SCALE GENOMIC DNA]</scope>
    <source>
        <strain evidence="2">S2_003_000_R2_14</strain>
    </source>
</reference>
<evidence type="ECO:0000313" key="3">
    <source>
        <dbReference type="Proteomes" id="UP000249061"/>
    </source>
</evidence>
<dbReference type="AlphaFoldDB" id="A0A2W5TPB2"/>